<dbReference type="Pfam" id="PF00135">
    <property type="entry name" value="COesterase"/>
    <property type="match status" value="1"/>
</dbReference>
<gene>
    <name evidence="2" type="ORF">RDB_LOCUS145687</name>
</gene>
<dbReference type="InterPro" id="IPR002018">
    <property type="entry name" value="CarbesteraseB"/>
</dbReference>
<sequence>MPTQADVVYASKLYIKVWKYHFAYLTPGADPTFGVIHGSELQYVNGVVAPGHPGETANQAKLMNVYWSSFIVFGDPNKVNSSAPTWPQYAIKNETQMRFSNGTAYTEPDNIRRNATDFWRSIPDVLMH</sequence>
<feature type="domain" description="Carboxylesterase type B" evidence="1">
    <location>
        <begin position="14"/>
        <end position="119"/>
    </location>
</feature>
<dbReference type="SUPFAM" id="SSF53474">
    <property type="entry name" value="alpha/beta-Hydrolases"/>
    <property type="match status" value="1"/>
</dbReference>
<reference evidence="2" key="1">
    <citation type="submission" date="2021-01" db="EMBL/GenBank/DDBJ databases">
        <authorList>
            <person name="Kaushik A."/>
        </authorList>
    </citation>
    <scope>NUCLEOTIDE SEQUENCE</scope>
    <source>
        <strain evidence="2">AG1-1C</strain>
    </source>
</reference>
<evidence type="ECO:0000313" key="3">
    <source>
        <dbReference type="Proteomes" id="UP000663846"/>
    </source>
</evidence>
<evidence type="ECO:0000313" key="2">
    <source>
        <dbReference type="EMBL" id="CAE6451059.1"/>
    </source>
</evidence>
<proteinExistence type="predicted"/>
<dbReference type="Gene3D" id="3.40.50.1820">
    <property type="entry name" value="alpha/beta hydrolase"/>
    <property type="match status" value="1"/>
</dbReference>
<name>A0A8H3BAR2_9AGAM</name>
<organism evidence="2 3">
    <name type="scientific">Rhizoctonia solani</name>
    <dbReference type="NCBI Taxonomy" id="456999"/>
    <lineage>
        <taxon>Eukaryota</taxon>
        <taxon>Fungi</taxon>
        <taxon>Dikarya</taxon>
        <taxon>Basidiomycota</taxon>
        <taxon>Agaricomycotina</taxon>
        <taxon>Agaricomycetes</taxon>
        <taxon>Cantharellales</taxon>
        <taxon>Ceratobasidiaceae</taxon>
        <taxon>Rhizoctonia</taxon>
    </lineage>
</organism>
<accession>A0A8H3BAR2</accession>
<protein>
    <recommendedName>
        <fullName evidence="1">Carboxylesterase type B domain-containing protein</fullName>
    </recommendedName>
</protein>
<dbReference type="Proteomes" id="UP000663846">
    <property type="component" value="Unassembled WGS sequence"/>
</dbReference>
<dbReference type="EMBL" id="CAJMWS010000553">
    <property type="protein sequence ID" value="CAE6451059.1"/>
    <property type="molecule type" value="Genomic_DNA"/>
</dbReference>
<dbReference type="InterPro" id="IPR029058">
    <property type="entry name" value="AB_hydrolase_fold"/>
</dbReference>
<evidence type="ECO:0000259" key="1">
    <source>
        <dbReference type="Pfam" id="PF00135"/>
    </source>
</evidence>
<comment type="caution">
    <text evidence="2">The sequence shown here is derived from an EMBL/GenBank/DDBJ whole genome shotgun (WGS) entry which is preliminary data.</text>
</comment>
<dbReference type="AlphaFoldDB" id="A0A8H3BAR2"/>